<accession>A0A7J8KBL8</accession>
<evidence type="ECO:0000313" key="3">
    <source>
        <dbReference type="Proteomes" id="UP000593571"/>
    </source>
</evidence>
<comment type="caution">
    <text evidence="2">The sequence shown here is derived from an EMBL/GenBank/DDBJ whole genome shotgun (WGS) entry which is preliminary data.</text>
</comment>
<proteinExistence type="predicted"/>
<sequence length="151" mass="15355">MAKQTAGKKGSRGPIIYRSMRGRSFQTAVSSLSGPGDFQPVSPPPTPATDRLSRMKWIGTKAGQWPGDQNRDSGRSASRAAASGGSGGGSSSASSSSWGLRPLPRRRGALSSVSAVGLKARSGTSPPSPSASLRAARPATARESGTCRVSA</sequence>
<reference evidence="2 3" key="1">
    <citation type="journal article" date="2020" name="Nature">
        <title>Six reference-quality genomes reveal evolution of bat adaptations.</title>
        <authorList>
            <person name="Jebb D."/>
            <person name="Huang Z."/>
            <person name="Pippel M."/>
            <person name="Hughes G.M."/>
            <person name="Lavrichenko K."/>
            <person name="Devanna P."/>
            <person name="Winkler S."/>
            <person name="Jermiin L.S."/>
            <person name="Skirmuntt E.C."/>
            <person name="Katzourakis A."/>
            <person name="Burkitt-Gray L."/>
            <person name="Ray D.A."/>
            <person name="Sullivan K.A.M."/>
            <person name="Roscito J.G."/>
            <person name="Kirilenko B.M."/>
            <person name="Davalos L.M."/>
            <person name="Corthals A.P."/>
            <person name="Power M.L."/>
            <person name="Jones G."/>
            <person name="Ransome R.D."/>
            <person name="Dechmann D.K.N."/>
            <person name="Locatelli A.G."/>
            <person name="Puechmaille S.J."/>
            <person name="Fedrigo O."/>
            <person name="Jarvis E.D."/>
            <person name="Hiller M."/>
            <person name="Vernes S.C."/>
            <person name="Myers E.W."/>
            <person name="Teeling E.C."/>
        </authorList>
    </citation>
    <scope>NUCLEOTIDE SEQUENCE [LARGE SCALE GENOMIC DNA]</scope>
    <source>
        <strain evidence="2">MRouAeg1</strain>
        <tissue evidence="2">Muscle</tissue>
    </source>
</reference>
<feature type="compositionally biased region" description="Low complexity" evidence="1">
    <location>
        <begin position="91"/>
        <end position="102"/>
    </location>
</feature>
<evidence type="ECO:0000313" key="2">
    <source>
        <dbReference type="EMBL" id="KAF6506255.1"/>
    </source>
</evidence>
<dbReference type="AlphaFoldDB" id="A0A7J8KBL8"/>
<evidence type="ECO:0000256" key="1">
    <source>
        <dbReference type="SAM" id="MobiDB-lite"/>
    </source>
</evidence>
<keyword evidence="3" id="KW-1185">Reference proteome</keyword>
<feature type="compositionally biased region" description="Polar residues" evidence="1">
    <location>
        <begin position="24"/>
        <end position="33"/>
    </location>
</feature>
<feature type="region of interest" description="Disordered" evidence="1">
    <location>
        <begin position="1"/>
        <end position="151"/>
    </location>
</feature>
<gene>
    <name evidence="2" type="ORF">HJG63_008041</name>
</gene>
<organism evidence="2 3">
    <name type="scientific">Rousettus aegyptiacus</name>
    <name type="common">Egyptian fruit bat</name>
    <name type="synonym">Pteropus aegyptiacus</name>
    <dbReference type="NCBI Taxonomy" id="9407"/>
    <lineage>
        <taxon>Eukaryota</taxon>
        <taxon>Metazoa</taxon>
        <taxon>Chordata</taxon>
        <taxon>Craniata</taxon>
        <taxon>Vertebrata</taxon>
        <taxon>Euteleostomi</taxon>
        <taxon>Mammalia</taxon>
        <taxon>Eutheria</taxon>
        <taxon>Laurasiatheria</taxon>
        <taxon>Chiroptera</taxon>
        <taxon>Yinpterochiroptera</taxon>
        <taxon>Pteropodoidea</taxon>
        <taxon>Pteropodidae</taxon>
        <taxon>Rousettinae</taxon>
        <taxon>Rousettus</taxon>
    </lineage>
</organism>
<dbReference type="Proteomes" id="UP000593571">
    <property type="component" value="Unassembled WGS sequence"/>
</dbReference>
<dbReference type="EMBL" id="JACASE010000001">
    <property type="protein sequence ID" value="KAF6506255.1"/>
    <property type="molecule type" value="Genomic_DNA"/>
</dbReference>
<name>A0A7J8KBL8_ROUAE</name>
<protein>
    <submittedName>
        <fullName evidence="2">Uncharacterized protein</fullName>
    </submittedName>
</protein>
<feature type="compositionally biased region" description="Low complexity" evidence="1">
    <location>
        <begin position="130"/>
        <end position="142"/>
    </location>
</feature>